<dbReference type="RefSeq" id="WP_187495244.1">
    <property type="nucleotide sequence ID" value="NZ_JACSWY010000018.1"/>
</dbReference>
<dbReference type="Proteomes" id="UP000461948">
    <property type="component" value="Unassembled WGS sequence"/>
</dbReference>
<organism evidence="1 2">
    <name type="scientific">Enterobacter agglomerans</name>
    <name type="common">Erwinia herbicola</name>
    <name type="synonym">Pantoea agglomerans</name>
    <dbReference type="NCBI Taxonomy" id="549"/>
    <lineage>
        <taxon>Bacteria</taxon>
        <taxon>Pseudomonadati</taxon>
        <taxon>Pseudomonadota</taxon>
        <taxon>Gammaproteobacteria</taxon>
        <taxon>Enterobacterales</taxon>
        <taxon>Erwiniaceae</taxon>
        <taxon>Pantoea</taxon>
        <taxon>Pantoea agglomerans group</taxon>
    </lineage>
</organism>
<gene>
    <name evidence="1" type="ORF">GKC49_08130</name>
</gene>
<comment type="caution">
    <text evidence="1">The sequence shown here is derived from an EMBL/GenBank/DDBJ whole genome shotgun (WGS) entry which is preliminary data.</text>
</comment>
<name>A0A7X2SV02_ENTAG</name>
<protein>
    <submittedName>
        <fullName evidence="1">Uncharacterized protein</fullName>
    </submittedName>
</protein>
<proteinExistence type="predicted"/>
<evidence type="ECO:0000313" key="1">
    <source>
        <dbReference type="EMBL" id="MSE15107.1"/>
    </source>
</evidence>
<evidence type="ECO:0000313" key="2">
    <source>
        <dbReference type="Proteomes" id="UP000461948"/>
    </source>
</evidence>
<dbReference type="AlphaFoldDB" id="A0A7X2SV02"/>
<sequence length="52" mass="5841">MATELRSGDALPAGDSLLLRGQGYKERLQHQEYYGQGPVILVREADTVCMRF</sequence>
<accession>A0A7X2SV02</accession>
<reference evidence="1 2" key="1">
    <citation type="submission" date="2019-11" db="EMBL/GenBank/DDBJ databases">
        <title>Draft Genome Sequence of Plant Growth-Promoting Rhizosphere-Associated Bacteria.</title>
        <authorList>
            <person name="Vasilyev I.Y."/>
            <person name="Radchenko V."/>
            <person name="Ilnitskaya E.V."/>
        </authorList>
    </citation>
    <scope>NUCLEOTIDE SEQUENCE [LARGE SCALE GENOMIC DNA]</scope>
    <source>
        <strain evidence="1 2">VRA_MhP_f</strain>
    </source>
</reference>
<dbReference type="EMBL" id="WKLC01000261">
    <property type="protein sequence ID" value="MSE15107.1"/>
    <property type="molecule type" value="Genomic_DNA"/>
</dbReference>